<dbReference type="SUPFAM" id="SSF55347">
    <property type="entry name" value="Glyceraldehyde-3-phosphate dehydrogenase-like, C-terminal domain"/>
    <property type="match status" value="1"/>
</dbReference>
<comment type="catalytic activity">
    <reaction evidence="16">
        <text>L-aspartate 4-semialdehyde + phosphate + NADP(+) = 4-phospho-L-aspartate + NADPH + H(+)</text>
        <dbReference type="Rhea" id="RHEA:24284"/>
        <dbReference type="ChEBI" id="CHEBI:15378"/>
        <dbReference type="ChEBI" id="CHEBI:43474"/>
        <dbReference type="ChEBI" id="CHEBI:57535"/>
        <dbReference type="ChEBI" id="CHEBI:57783"/>
        <dbReference type="ChEBI" id="CHEBI:58349"/>
        <dbReference type="ChEBI" id="CHEBI:537519"/>
        <dbReference type="EC" id="1.2.1.11"/>
    </reaction>
    <physiologicalReaction direction="right-to-left" evidence="16">
        <dbReference type="Rhea" id="RHEA:24286"/>
    </physiologicalReaction>
</comment>
<evidence type="ECO:0000256" key="6">
    <source>
        <dbReference type="ARBA" id="ARBA00022605"/>
    </source>
</evidence>
<dbReference type="EMBL" id="JAQGDS010000001">
    <property type="protein sequence ID" value="KAJ6264216.1"/>
    <property type="molecule type" value="Genomic_DNA"/>
</dbReference>
<dbReference type="FunFam" id="3.40.50.720:FF:000200">
    <property type="entry name" value="Aspartate-semialdehyde dehydrogenase"/>
    <property type="match status" value="1"/>
</dbReference>
<dbReference type="PROSITE" id="PS01103">
    <property type="entry name" value="ASD"/>
    <property type="match status" value="1"/>
</dbReference>
<dbReference type="GO" id="GO:0019843">
    <property type="term" value="F:rRNA binding"/>
    <property type="evidence" value="ECO:0007669"/>
    <property type="project" value="UniProtKB-KW"/>
</dbReference>
<dbReference type="InterPro" id="IPR005824">
    <property type="entry name" value="KOW"/>
</dbReference>
<dbReference type="Gene3D" id="3.30.360.10">
    <property type="entry name" value="Dihydrodipicolinate Reductase, domain 2"/>
    <property type="match status" value="1"/>
</dbReference>
<keyword evidence="7" id="KW-0791">Threonine biosynthesis</keyword>
<dbReference type="InterPro" id="IPR041982">
    <property type="entry name" value="Ribosomal_eS4_KOW"/>
</dbReference>
<comment type="function">
    <text evidence="17">Catalyzes the NADPH-dependent formation of L-aspartate 4-semialdehyde (L-ASA) by the reductive dephosphorylation of 4-phospho-L-aspartate. Mediates the second step in the biosynthesis of amino acids that derive from aspartate (the aspartate family of amino acids), including methioinine and threonine, the latter of which is a precursor to isoleucine.</text>
</comment>
<evidence type="ECO:0000256" key="13">
    <source>
        <dbReference type="ARBA" id="ARBA00023167"/>
    </source>
</evidence>
<dbReference type="InterPro" id="IPR032277">
    <property type="entry name" value="Ribosomal_eS4_C"/>
</dbReference>
<dbReference type="SMART" id="SM00859">
    <property type="entry name" value="Semialdhyde_dh"/>
    <property type="match status" value="1"/>
</dbReference>
<keyword evidence="6" id="KW-0028">Amino-acid biosynthesis</keyword>
<proteinExistence type="inferred from homology"/>
<evidence type="ECO:0000256" key="9">
    <source>
        <dbReference type="ARBA" id="ARBA00022857"/>
    </source>
</evidence>
<dbReference type="InterPro" id="IPR036986">
    <property type="entry name" value="S4_RNA-bd_sf"/>
</dbReference>
<dbReference type="CDD" id="cd06087">
    <property type="entry name" value="KOW_RPS4"/>
    <property type="match status" value="1"/>
</dbReference>
<dbReference type="NCBIfam" id="TIGR00978">
    <property type="entry name" value="asd_EA"/>
    <property type="match status" value="1"/>
</dbReference>
<dbReference type="CDD" id="cd02315">
    <property type="entry name" value="ScASADH_like_N"/>
    <property type="match status" value="1"/>
</dbReference>
<evidence type="ECO:0000256" key="4">
    <source>
        <dbReference type="ARBA" id="ARBA00010584"/>
    </source>
</evidence>
<evidence type="ECO:0000313" key="21">
    <source>
        <dbReference type="EMBL" id="KAJ6264216.1"/>
    </source>
</evidence>
<accession>A0AAD6J522</accession>
<dbReference type="CDD" id="cd18130">
    <property type="entry name" value="ASADH_C_arch_fung_like"/>
    <property type="match status" value="1"/>
</dbReference>
<evidence type="ECO:0000256" key="3">
    <source>
        <dbReference type="ARBA" id="ARBA00007500"/>
    </source>
</evidence>
<dbReference type="CDD" id="cd00165">
    <property type="entry name" value="S4"/>
    <property type="match status" value="1"/>
</dbReference>
<keyword evidence="10 19" id="KW-0694">RNA-binding</keyword>
<dbReference type="InterPro" id="IPR000534">
    <property type="entry name" value="Semialdehyde_DH_NAD-bd"/>
</dbReference>
<evidence type="ECO:0000256" key="2">
    <source>
        <dbReference type="ARBA" id="ARBA00005097"/>
    </source>
</evidence>
<dbReference type="InterPro" id="IPR012280">
    <property type="entry name" value="Semialdhyde_DH_dimer_dom"/>
</dbReference>
<dbReference type="Pfam" id="PF00900">
    <property type="entry name" value="Ribosomal_S4e"/>
    <property type="match status" value="1"/>
</dbReference>
<dbReference type="GO" id="GO:0050661">
    <property type="term" value="F:NADP binding"/>
    <property type="evidence" value="ECO:0007669"/>
    <property type="project" value="InterPro"/>
</dbReference>
<dbReference type="Gene3D" id="2.40.50.740">
    <property type="match status" value="1"/>
</dbReference>
<evidence type="ECO:0000313" key="22">
    <source>
        <dbReference type="Proteomes" id="UP001221413"/>
    </source>
</evidence>
<dbReference type="Gene3D" id="3.10.290.10">
    <property type="entry name" value="RNA-binding S4 domain"/>
    <property type="match status" value="1"/>
</dbReference>
<dbReference type="InterPro" id="IPR013845">
    <property type="entry name" value="Ribosomal_eS4_central_region"/>
</dbReference>
<gene>
    <name evidence="21" type="ORF">Dda_0359</name>
</gene>
<feature type="domain" description="Semialdehyde dehydrogenase NAD-binding" evidence="20">
    <location>
        <begin position="235"/>
        <end position="361"/>
    </location>
</feature>
<dbReference type="FunFam" id="2.30.30.30:FF:000005">
    <property type="entry name" value="40S ribosomal protein S4"/>
    <property type="match status" value="1"/>
</dbReference>
<dbReference type="Gene3D" id="2.30.30.30">
    <property type="match status" value="1"/>
</dbReference>
<dbReference type="Pfam" id="PF01118">
    <property type="entry name" value="Semialdhyde_dh"/>
    <property type="match status" value="1"/>
</dbReference>
<comment type="similarity">
    <text evidence="3">Belongs to the eukaryotic ribosomal protein eS4 family.</text>
</comment>
<dbReference type="GO" id="GO:0022627">
    <property type="term" value="C:cytosolic small ribosomal subunit"/>
    <property type="evidence" value="ECO:0007669"/>
    <property type="project" value="UniProtKB-ARBA"/>
</dbReference>
<evidence type="ECO:0000256" key="10">
    <source>
        <dbReference type="ARBA" id="ARBA00022884"/>
    </source>
</evidence>
<comment type="pathway">
    <text evidence="2">Amino-acid biosynthesis; L-threonine biosynthesis; L-threonine from L-aspartate: step 2/5.</text>
</comment>
<keyword evidence="9" id="KW-0521">NADP</keyword>
<evidence type="ECO:0000256" key="1">
    <source>
        <dbReference type="ARBA" id="ARBA00005021"/>
    </source>
</evidence>
<dbReference type="InterPro" id="IPR000319">
    <property type="entry name" value="Asp-semialdehyde_DH_CS"/>
</dbReference>
<keyword evidence="11" id="KW-0689">Ribosomal protein</keyword>
<comment type="caution">
    <text evidence="21">The sequence shown here is derived from an EMBL/GenBank/DDBJ whole genome shotgun (WGS) entry which is preliminary data.</text>
</comment>
<evidence type="ECO:0000256" key="5">
    <source>
        <dbReference type="ARBA" id="ARBA00013120"/>
    </source>
</evidence>
<dbReference type="SUPFAM" id="SSF51735">
    <property type="entry name" value="NAD(P)-binding Rossmann-fold domains"/>
    <property type="match status" value="1"/>
</dbReference>
<evidence type="ECO:0000256" key="11">
    <source>
        <dbReference type="ARBA" id="ARBA00022980"/>
    </source>
</evidence>
<dbReference type="Pfam" id="PF16121">
    <property type="entry name" value="40S_S4_C"/>
    <property type="match status" value="1"/>
</dbReference>
<evidence type="ECO:0000256" key="15">
    <source>
        <dbReference type="ARBA" id="ARBA00044762"/>
    </source>
</evidence>
<dbReference type="PROSITE" id="PS50889">
    <property type="entry name" value="S4"/>
    <property type="match status" value="1"/>
</dbReference>
<keyword evidence="14" id="KW-0687">Ribonucleoprotein</keyword>
<dbReference type="InterPro" id="IPR051823">
    <property type="entry name" value="ASADH-related"/>
</dbReference>
<keyword evidence="8" id="KW-0699">rRNA-binding</keyword>
<evidence type="ECO:0000256" key="19">
    <source>
        <dbReference type="PROSITE-ProRule" id="PRU00182"/>
    </source>
</evidence>
<evidence type="ECO:0000256" key="7">
    <source>
        <dbReference type="ARBA" id="ARBA00022697"/>
    </source>
</evidence>
<dbReference type="InterPro" id="IPR014722">
    <property type="entry name" value="Rib_uL2_dom2"/>
</dbReference>
<evidence type="ECO:0000256" key="18">
    <source>
        <dbReference type="ARBA" id="ARBA00050041"/>
    </source>
</evidence>
<evidence type="ECO:0000259" key="20">
    <source>
        <dbReference type="SMART" id="SM00859"/>
    </source>
</evidence>
<comment type="similarity">
    <text evidence="4">Belongs to the aspartate-semialdehyde dehydrogenase family.</text>
</comment>
<dbReference type="GO" id="GO:0071266">
    <property type="term" value="P:'de novo' L-methionine biosynthetic process"/>
    <property type="evidence" value="ECO:0007669"/>
    <property type="project" value="UniProtKB-ARBA"/>
</dbReference>
<evidence type="ECO:0000256" key="8">
    <source>
        <dbReference type="ARBA" id="ARBA00022730"/>
    </source>
</evidence>
<dbReference type="InterPro" id="IPR038237">
    <property type="entry name" value="Ribosomal_eS4_central_sf"/>
</dbReference>
<dbReference type="EC" id="1.2.1.11" evidence="5"/>
<evidence type="ECO:0000256" key="14">
    <source>
        <dbReference type="ARBA" id="ARBA00023274"/>
    </source>
</evidence>
<keyword evidence="12" id="KW-0560">Oxidoreductase</keyword>
<dbReference type="Pfam" id="PF02774">
    <property type="entry name" value="Semialdhyde_dhC"/>
    <property type="match status" value="1"/>
</dbReference>
<dbReference type="FunFam" id="2.40.50.740:FF:000001">
    <property type="entry name" value="40S ribosomal protein S4"/>
    <property type="match status" value="1"/>
</dbReference>
<dbReference type="GO" id="GO:0046983">
    <property type="term" value="F:protein dimerization activity"/>
    <property type="evidence" value="ECO:0007669"/>
    <property type="project" value="InterPro"/>
</dbReference>
<comment type="pathway">
    <text evidence="1">Amino-acid biosynthesis; L-methionine biosynthesis via de novo pathway; L-homoserine from L-aspartate: step 2/3.</text>
</comment>
<protein>
    <recommendedName>
        <fullName evidence="18">Aspartate-semialdehyde dehydrogenase</fullName>
        <ecNumber evidence="5">1.2.1.11</ecNumber>
    </recommendedName>
</protein>
<evidence type="ECO:0000256" key="12">
    <source>
        <dbReference type="ARBA" id="ARBA00023002"/>
    </source>
</evidence>
<evidence type="ECO:0000256" key="16">
    <source>
        <dbReference type="ARBA" id="ARBA00049864"/>
    </source>
</evidence>
<dbReference type="FunFam" id="3.30.360.10:FF:000016">
    <property type="entry name" value="Probable aspartate-semialdehyde dehydrogenase"/>
    <property type="match status" value="1"/>
</dbReference>
<dbReference type="InterPro" id="IPR005676">
    <property type="entry name" value="Asp_semi-ald_DH_pep-lack"/>
</dbReference>
<dbReference type="PANTHER" id="PTHR46718">
    <property type="entry name" value="ASPARTATE-SEMIALDEHYDE DEHYDROGENASE"/>
    <property type="match status" value="1"/>
</dbReference>
<evidence type="ECO:0000256" key="17">
    <source>
        <dbReference type="ARBA" id="ARBA00049950"/>
    </source>
</evidence>
<dbReference type="GO" id="GO:0009088">
    <property type="term" value="P:threonine biosynthetic process"/>
    <property type="evidence" value="ECO:0007669"/>
    <property type="project" value="UniProtKB-KW"/>
</dbReference>
<keyword evidence="22" id="KW-1185">Reference proteome</keyword>
<keyword evidence="13" id="KW-0486">Methionine biosynthesis</keyword>
<dbReference type="Pfam" id="PF00467">
    <property type="entry name" value="KOW"/>
    <property type="match status" value="1"/>
</dbReference>
<dbReference type="PANTHER" id="PTHR46718:SF1">
    <property type="entry name" value="ASPARTATE-SEMIALDEHYDE DEHYDROGENASE"/>
    <property type="match status" value="1"/>
</dbReference>
<dbReference type="NCBIfam" id="NF006416">
    <property type="entry name" value="PRK08664.1"/>
    <property type="match status" value="1"/>
</dbReference>
<dbReference type="InterPro" id="IPR036291">
    <property type="entry name" value="NAD(P)-bd_dom_sf"/>
</dbReference>
<dbReference type="Gene3D" id="3.40.50.720">
    <property type="entry name" value="NAD(P)-binding Rossmann-like Domain"/>
    <property type="match status" value="1"/>
</dbReference>
<sequence length="586" mass="64072">MDYALNAREVKAIVMQRLVQVDGKVRTDATFPCGFMDVITLEKTGEHFRLIYDTKGRFTVHRITPEEAKYKLCKVRRVQLGKKGIPYLVTHDARTIRYPDPLIKVNDTVKVDLETGKIEEYISFDTGSIVMVTGGRNMGRVGVITHRERHDGGFDIVHIKDSIDNTFATRLSNVFIIGTDKPWISLPKGKGVKVSGGPIRACLSEQVAQNLNPMSVKRIARLIMAPTRKTCEIYAIGVLGCTGSVGQRFILLLSSHPYFDLIAVGASSRSAGKAYKDATRWKQAALMPQQVKDMVVKECTPEGFTDCDIVFSGLDADVAGDIEMAFLMANIPTFSNAKNYRRDPLTPLIVPLVNTSHFSIIPHQMKTHKLSKGFLVTNANCSTTGLVVPLAALVEAFGPISAVAVTTLQAISGGGYPGVPSMDILDNVVPYISGEEEKIEWETGKILGGVNANGTAFEMRTMAVSAQCNRVAVMDGHTACVNVKFERQPPPSVEEIKEAFRKYRCEPQELGCPSAPKQAIVVLEEEDRPQPRLDRDTEGGYSVSVGRVRKDTVFDVKFVALSHNTVLGAAGSSILNAEVAVIKGLL</sequence>
<dbReference type="AlphaFoldDB" id="A0AAD6J522"/>
<name>A0AAD6J522_DREDA</name>
<organism evidence="21 22">
    <name type="scientific">Drechslerella dactyloides</name>
    <name type="common">Nematode-trapping fungus</name>
    <name type="synonym">Arthrobotrys dactyloides</name>
    <dbReference type="NCBI Taxonomy" id="74499"/>
    <lineage>
        <taxon>Eukaryota</taxon>
        <taxon>Fungi</taxon>
        <taxon>Dikarya</taxon>
        <taxon>Ascomycota</taxon>
        <taxon>Pezizomycotina</taxon>
        <taxon>Orbiliomycetes</taxon>
        <taxon>Orbiliales</taxon>
        <taxon>Orbiliaceae</taxon>
        <taxon>Drechslerella</taxon>
    </lineage>
</organism>
<reference evidence="21" key="1">
    <citation type="submission" date="2023-01" db="EMBL/GenBank/DDBJ databases">
        <title>The chitinases involved in constricting ring structure development in the nematode-trapping fungus Drechslerella dactyloides.</title>
        <authorList>
            <person name="Wang R."/>
            <person name="Zhang L."/>
            <person name="Tang P."/>
            <person name="Li S."/>
            <person name="Liang L."/>
        </authorList>
    </citation>
    <scope>NUCLEOTIDE SEQUENCE</scope>
    <source>
        <strain evidence="21">YMF1.00031</strain>
    </source>
</reference>
<dbReference type="GO" id="GO:0004073">
    <property type="term" value="F:aspartate-semialdehyde dehydrogenase activity"/>
    <property type="evidence" value="ECO:0007669"/>
    <property type="project" value="UniProtKB-EC"/>
</dbReference>
<dbReference type="Proteomes" id="UP001221413">
    <property type="component" value="Unassembled WGS sequence"/>
</dbReference>
<comment type="subunit">
    <text evidence="15">Homotetramer; dimer of dimers.</text>
</comment>
<dbReference type="GO" id="GO:0051287">
    <property type="term" value="F:NAD binding"/>
    <property type="evidence" value="ECO:0007669"/>
    <property type="project" value="InterPro"/>
</dbReference>